<feature type="domain" description="GntR C-terminal" evidence="5">
    <location>
        <begin position="22"/>
        <end position="144"/>
    </location>
</feature>
<dbReference type="InterPro" id="IPR008920">
    <property type="entry name" value="TF_FadR/GntR_C"/>
</dbReference>
<gene>
    <name evidence="6" type="ORF">A4R43_16865</name>
</gene>
<dbReference type="AlphaFoldDB" id="A0A344L7G6"/>
<dbReference type="KEGG" id="aab:A4R43_16865"/>
<keyword evidence="2" id="KW-0238">DNA-binding</keyword>
<sequence>MSFTHPNVWGFRMHSSGQEVEQLLAVRAVLAAEAARLAALHAGADEVRRLRALCADGEAAIAAGDVDGMLAASTTLHECVAELAGNPALLDFVGQVDLRVSAHYPAITRQRGAQAWREHHALVDAIERKDAESAARIMREHVDHTRAAYLQTHQPAAPATTTRTRPAPVPARRRRAPRP</sequence>
<dbReference type="PANTHER" id="PTHR43537">
    <property type="entry name" value="TRANSCRIPTIONAL REGULATOR, GNTR FAMILY"/>
    <property type="match status" value="1"/>
</dbReference>
<evidence type="ECO:0000259" key="5">
    <source>
        <dbReference type="SMART" id="SM00895"/>
    </source>
</evidence>
<dbReference type="SMART" id="SM00895">
    <property type="entry name" value="FCD"/>
    <property type="match status" value="1"/>
</dbReference>
<evidence type="ECO:0000256" key="3">
    <source>
        <dbReference type="ARBA" id="ARBA00023163"/>
    </source>
</evidence>
<feature type="region of interest" description="Disordered" evidence="4">
    <location>
        <begin position="151"/>
        <end position="179"/>
    </location>
</feature>
<evidence type="ECO:0000313" key="6">
    <source>
        <dbReference type="EMBL" id="AXB43990.1"/>
    </source>
</evidence>
<organism evidence="6 7">
    <name type="scientific">Amycolatopsis albispora</name>
    <dbReference type="NCBI Taxonomy" id="1804986"/>
    <lineage>
        <taxon>Bacteria</taxon>
        <taxon>Bacillati</taxon>
        <taxon>Actinomycetota</taxon>
        <taxon>Actinomycetes</taxon>
        <taxon>Pseudonocardiales</taxon>
        <taxon>Pseudonocardiaceae</taxon>
        <taxon>Amycolatopsis</taxon>
    </lineage>
</organism>
<evidence type="ECO:0000256" key="1">
    <source>
        <dbReference type="ARBA" id="ARBA00023015"/>
    </source>
</evidence>
<dbReference type="PANTHER" id="PTHR43537:SF45">
    <property type="entry name" value="GNTR FAMILY REGULATORY PROTEIN"/>
    <property type="match status" value="1"/>
</dbReference>
<evidence type="ECO:0000256" key="4">
    <source>
        <dbReference type="SAM" id="MobiDB-lite"/>
    </source>
</evidence>
<accession>A0A344L7G6</accession>
<feature type="compositionally biased region" description="Low complexity" evidence="4">
    <location>
        <begin position="155"/>
        <end position="166"/>
    </location>
</feature>
<keyword evidence="7" id="KW-1185">Reference proteome</keyword>
<reference evidence="6 7" key="1">
    <citation type="submission" date="2016-04" db="EMBL/GenBank/DDBJ databases">
        <title>Complete genome sequence and analysis of deep-sea sediment isolate, Amycolatopsis sp. WP1.</title>
        <authorList>
            <person name="Wang H."/>
            <person name="Chen S."/>
            <person name="Wu Q."/>
        </authorList>
    </citation>
    <scope>NUCLEOTIDE SEQUENCE [LARGE SCALE GENOMIC DNA]</scope>
    <source>
        <strain evidence="6 7">WP1</strain>
    </source>
</reference>
<dbReference type="GO" id="GO:0003677">
    <property type="term" value="F:DNA binding"/>
    <property type="evidence" value="ECO:0007669"/>
    <property type="project" value="UniProtKB-KW"/>
</dbReference>
<keyword evidence="1" id="KW-0805">Transcription regulation</keyword>
<dbReference type="OrthoDB" id="8664638at2"/>
<keyword evidence="3" id="KW-0804">Transcription</keyword>
<name>A0A344L7G6_9PSEU</name>
<evidence type="ECO:0000313" key="7">
    <source>
        <dbReference type="Proteomes" id="UP000250434"/>
    </source>
</evidence>
<dbReference type="InterPro" id="IPR011711">
    <property type="entry name" value="GntR_C"/>
</dbReference>
<proteinExistence type="predicted"/>
<dbReference type="EMBL" id="CP015163">
    <property type="protein sequence ID" value="AXB43990.1"/>
    <property type="molecule type" value="Genomic_DNA"/>
</dbReference>
<dbReference type="Gene3D" id="1.20.120.530">
    <property type="entry name" value="GntR ligand-binding domain-like"/>
    <property type="match status" value="1"/>
</dbReference>
<dbReference type="Proteomes" id="UP000250434">
    <property type="component" value="Chromosome"/>
</dbReference>
<protein>
    <recommendedName>
        <fullName evidence="5">GntR C-terminal domain-containing protein</fullName>
    </recommendedName>
</protein>
<dbReference type="Pfam" id="PF07729">
    <property type="entry name" value="FCD"/>
    <property type="match status" value="1"/>
</dbReference>
<evidence type="ECO:0000256" key="2">
    <source>
        <dbReference type="ARBA" id="ARBA00023125"/>
    </source>
</evidence>
<dbReference type="SUPFAM" id="SSF48008">
    <property type="entry name" value="GntR ligand-binding domain-like"/>
    <property type="match status" value="1"/>
</dbReference>